<evidence type="ECO:0000313" key="4">
    <source>
        <dbReference type="EMBL" id="KAK2163179.1"/>
    </source>
</evidence>
<gene>
    <name evidence="4" type="ORF">LSH36_84g06012</name>
</gene>
<dbReference type="SUPFAM" id="SSF54695">
    <property type="entry name" value="POZ domain"/>
    <property type="match status" value="1"/>
</dbReference>
<keyword evidence="5" id="KW-1185">Reference proteome</keyword>
<dbReference type="PANTHER" id="PTHR45632">
    <property type="entry name" value="LD33804P"/>
    <property type="match status" value="1"/>
</dbReference>
<evidence type="ECO:0000313" key="5">
    <source>
        <dbReference type="Proteomes" id="UP001208570"/>
    </source>
</evidence>
<dbReference type="Pfam" id="PF00651">
    <property type="entry name" value="BTB"/>
    <property type="match status" value="1"/>
</dbReference>
<keyword evidence="1" id="KW-0880">Kelch repeat</keyword>
<dbReference type="SMART" id="SM00225">
    <property type="entry name" value="BTB"/>
    <property type="match status" value="1"/>
</dbReference>
<dbReference type="EMBL" id="JAODUP010000084">
    <property type="protein sequence ID" value="KAK2163179.1"/>
    <property type="molecule type" value="Genomic_DNA"/>
</dbReference>
<keyword evidence="2" id="KW-0677">Repeat</keyword>
<sequence>MLARRRAPLSRNVYIPTGGVDITALCTPYLQQNYSGHHQSNSSVTGVGTTHGAAGGAKTYRMDDGVVEQFYRSNNHSERIMRKMELYHNKQELCDVVLVAGQRRIPAHRIVLSAASDYFAAMFTSDCREANEKEVIMQNIDSEALTELIQYMYTDLTQALINKISDDTDDDYDDDDDD</sequence>
<comment type="caution">
    <text evidence="4">The sequence shown here is derived from an EMBL/GenBank/DDBJ whole genome shotgun (WGS) entry which is preliminary data.</text>
</comment>
<dbReference type="InterPro" id="IPR011333">
    <property type="entry name" value="SKP1/BTB/POZ_sf"/>
</dbReference>
<dbReference type="InterPro" id="IPR000210">
    <property type="entry name" value="BTB/POZ_dom"/>
</dbReference>
<accession>A0AAD9NDH0</accession>
<name>A0AAD9NDH0_9ANNE</name>
<proteinExistence type="predicted"/>
<dbReference type="Proteomes" id="UP001208570">
    <property type="component" value="Unassembled WGS sequence"/>
</dbReference>
<dbReference type="PANTHER" id="PTHR45632:SF3">
    <property type="entry name" value="KELCH-LIKE PROTEIN 32"/>
    <property type="match status" value="1"/>
</dbReference>
<evidence type="ECO:0000256" key="1">
    <source>
        <dbReference type="ARBA" id="ARBA00022441"/>
    </source>
</evidence>
<dbReference type="PROSITE" id="PS50097">
    <property type="entry name" value="BTB"/>
    <property type="match status" value="1"/>
</dbReference>
<dbReference type="Gene3D" id="3.30.710.10">
    <property type="entry name" value="Potassium Channel Kv1.1, Chain A"/>
    <property type="match status" value="1"/>
</dbReference>
<dbReference type="AlphaFoldDB" id="A0AAD9NDH0"/>
<protein>
    <recommendedName>
        <fullName evidence="3">BTB domain-containing protein</fullName>
    </recommendedName>
</protein>
<feature type="domain" description="BTB" evidence="3">
    <location>
        <begin position="94"/>
        <end position="155"/>
    </location>
</feature>
<evidence type="ECO:0000259" key="3">
    <source>
        <dbReference type="PROSITE" id="PS50097"/>
    </source>
</evidence>
<evidence type="ECO:0000256" key="2">
    <source>
        <dbReference type="ARBA" id="ARBA00022737"/>
    </source>
</evidence>
<organism evidence="4 5">
    <name type="scientific">Paralvinella palmiformis</name>
    <dbReference type="NCBI Taxonomy" id="53620"/>
    <lineage>
        <taxon>Eukaryota</taxon>
        <taxon>Metazoa</taxon>
        <taxon>Spiralia</taxon>
        <taxon>Lophotrochozoa</taxon>
        <taxon>Annelida</taxon>
        <taxon>Polychaeta</taxon>
        <taxon>Sedentaria</taxon>
        <taxon>Canalipalpata</taxon>
        <taxon>Terebellida</taxon>
        <taxon>Terebelliformia</taxon>
        <taxon>Alvinellidae</taxon>
        <taxon>Paralvinella</taxon>
    </lineage>
</organism>
<reference evidence="4" key="1">
    <citation type="journal article" date="2023" name="Mol. Biol. Evol.">
        <title>Third-Generation Sequencing Reveals the Adaptive Role of the Epigenome in Three Deep-Sea Polychaetes.</title>
        <authorList>
            <person name="Perez M."/>
            <person name="Aroh O."/>
            <person name="Sun Y."/>
            <person name="Lan Y."/>
            <person name="Juniper S.K."/>
            <person name="Young C.R."/>
            <person name="Angers B."/>
            <person name="Qian P.Y."/>
        </authorList>
    </citation>
    <scope>NUCLEOTIDE SEQUENCE</scope>
    <source>
        <strain evidence="4">P08H-3</strain>
    </source>
</reference>